<dbReference type="InterPro" id="IPR001387">
    <property type="entry name" value="Cro/C1-type_HTH"/>
</dbReference>
<dbReference type="Gene3D" id="1.10.260.40">
    <property type="entry name" value="lambda repressor-like DNA-binding domains"/>
    <property type="match status" value="1"/>
</dbReference>
<sequence>MSVEEAAGERLGESVRRLRKERGMTLVELARAADLSHSFLSQLERGRSRPSMSSLHRIAQALGTTQPALMAAAETDEPRVGVSLVRAGGGLPLENPGGTGRTLVAGAHALYPMLFVGAPDEWGDWYTHPGEEFIHVMAGSILVELEDSLHELLPGDTLYYPGGMAHRWRGVRGYGAETARLLFVQEGRRR</sequence>
<dbReference type="CDD" id="cd02209">
    <property type="entry name" value="cupin_XRE_C"/>
    <property type="match status" value="1"/>
</dbReference>
<reference evidence="4" key="1">
    <citation type="journal article" date="2019" name="Int. J. Syst. Evol. Microbiol.">
        <title>The Global Catalogue of Microorganisms (GCM) 10K type strain sequencing project: providing services to taxonomists for standard genome sequencing and annotation.</title>
        <authorList>
            <consortium name="The Broad Institute Genomics Platform"/>
            <consortium name="The Broad Institute Genome Sequencing Center for Infectious Disease"/>
            <person name="Wu L."/>
            <person name="Ma J."/>
        </authorList>
    </citation>
    <scope>NUCLEOTIDE SEQUENCE [LARGE SCALE GENOMIC DNA]</scope>
    <source>
        <strain evidence="4">JCM 10425</strain>
    </source>
</reference>
<dbReference type="EMBL" id="BAAAGX010000016">
    <property type="protein sequence ID" value="GAA0251365.1"/>
    <property type="molecule type" value="Genomic_DNA"/>
</dbReference>
<organism evidence="3 4">
    <name type="scientific">Cryptosporangium japonicum</name>
    <dbReference type="NCBI Taxonomy" id="80872"/>
    <lineage>
        <taxon>Bacteria</taxon>
        <taxon>Bacillati</taxon>
        <taxon>Actinomycetota</taxon>
        <taxon>Actinomycetes</taxon>
        <taxon>Cryptosporangiales</taxon>
        <taxon>Cryptosporangiaceae</taxon>
        <taxon>Cryptosporangium</taxon>
    </lineage>
</organism>
<accession>A0ABP3E663</accession>
<evidence type="ECO:0000259" key="2">
    <source>
        <dbReference type="PROSITE" id="PS50943"/>
    </source>
</evidence>
<evidence type="ECO:0000313" key="4">
    <source>
        <dbReference type="Proteomes" id="UP001500967"/>
    </source>
</evidence>
<evidence type="ECO:0000313" key="3">
    <source>
        <dbReference type="EMBL" id="GAA0251365.1"/>
    </source>
</evidence>
<evidence type="ECO:0000256" key="1">
    <source>
        <dbReference type="ARBA" id="ARBA00023125"/>
    </source>
</evidence>
<dbReference type="SUPFAM" id="SSF47413">
    <property type="entry name" value="lambda repressor-like DNA-binding domains"/>
    <property type="match status" value="1"/>
</dbReference>
<proteinExistence type="predicted"/>
<dbReference type="RefSeq" id="WP_344650435.1">
    <property type="nucleotide sequence ID" value="NZ_BAAAGX010000016.1"/>
</dbReference>
<dbReference type="InterPro" id="IPR011051">
    <property type="entry name" value="RmlC_Cupin_sf"/>
</dbReference>
<dbReference type="CDD" id="cd00093">
    <property type="entry name" value="HTH_XRE"/>
    <property type="match status" value="1"/>
</dbReference>
<dbReference type="Pfam" id="PF13560">
    <property type="entry name" value="HTH_31"/>
    <property type="match status" value="1"/>
</dbReference>
<protein>
    <submittedName>
        <fullName evidence="3">XRE family transcriptional regulator</fullName>
    </submittedName>
</protein>
<dbReference type="SUPFAM" id="SSF51182">
    <property type="entry name" value="RmlC-like cupins"/>
    <property type="match status" value="1"/>
</dbReference>
<dbReference type="InterPro" id="IPR010982">
    <property type="entry name" value="Lambda_DNA-bd_dom_sf"/>
</dbReference>
<dbReference type="SMART" id="SM00530">
    <property type="entry name" value="HTH_XRE"/>
    <property type="match status" value="1"/>
</dbReference>
<keyword evidence="1" id="KW-0238">DNA-binding</keyword>
<name>A0ABP3E663_9ACTN</name>
<comment type="caution">
    <text evidence="3">The sequence shown here is derived from an EMBL/GenBank/DDBJ whole genome shotgun (WGS) entry which is preliminary data.</text>
</comment>
<dbReference type="Gene3D" id="2.60.120.10">
    <property type="entry name" value="Jelly Rolls"/>
    <property type="match status" value="1"/>
</dbReference>
<dbReference type="Pfam" id="PF07883">
    <property type="entry name" value="Cupin_2"/>
    <property type="match status" value="1"/>
</dbReference>
<feature type="domain" description="HTH cro/C1-type" evidence="2">
    <location>
        <begin position="15"/>
        <end position="69"/>
    </location>
</feature>
<gene>
    <name evidence="3" type="ORF">GCM10009539_40610</name>
</gene>
<dbReference type="PANTHER" id="PTHR46797">
    <property type="entry name" value="HTH-TYPE TRANSCRIPTIONAL REGULATOR"/>
    <property type="match status" value="1"/>
</dbReference>
<dbReference type="PROSITE" id="PS50943">
    <property type="entry name" value="HTH_CROC1"/>
    <property type="match status" value="1"/>
</dbReference>
<dbReference type="PANTHER" id="PTHR46797:SF1">
    <property type="entry name" value="METHYLPHOSPHONATE SYNTHASE"/>
    <property type="match status" value="1"/>
</dbReference>
<keyword evidence="4" id="KW-1185">Reference proteome</keyword>
<dbReference type="InterPro" id="IPR013096">
    <property type="entry name" value="Cupin_2"/>
</dbReference>
<dbReference type="Proteomes" id="UP001500967">
    <property type="component" value="Unassembled WGS sequence"/>
</dbReference>
<dbReference type="InterPro" id="IPR050807">
    <property type="entry name" value="TransReg_Diox_bact_type"/>
</dbReference>
<dbReference type="InterPro" id="IPR014710">
    <property type="entry name" value="RmlC-like_jellyroll"/>
</dbReference>